<protein>
    <submittedName>
        <fullName evidence="2">Uncharacterized protein</fullName>
    </submittedName>
</protein>
<proteinExistence type="predicted"/>
<feature type="region of interest" description="Disordered" evidence="1">
    <location>
        <begin position="221"/>
        <end position="283"/>
    </location>
</feature>
<dbReference type="Proteomes" id="UP000009027">
    <property type="component" value="Unassembled WGS sequence"/>
</dbReference>
<accession>F9WV17</accession>
<evidence type="ECO:0000256" key="1">
    <source>
        <dbReference type="SAM" id="MobiDB-lite"/>
    </source>
</evidence>
<organism evidence="2 3">
    <name type="scientific">Trypanosoma vivax (strain Y486)</name>
    <dbReference type="NCBI Taxonomy" id="1055687"/>
    <lineage>
        <taxon>Eukaryota</taxon>
        <taxon>Discoba</taxon>
        <taxon>Euglenozoa</taxon>
        <taxon>Kinetoplastea</taxon>
        <taxon>Metakinetoplastina</taxon>
        <taxon>Trypanosomatida</taxon>
        <taxon>Trypanosomatidae</taxon>
        <taxon>Trypanosoma</taxon>
        <taxon>Duttonella</taxon>
    </lineage>
</organism>
<feature type="compositionally biased region" description="Basic residues" evidence="1">
    <location>
        <begin position="251"/>
        <end position="262"/>
    </location>
</feature>
<evidence type="ECO:0000313" key="2">
    <source>
        <dbReference type="EMBL" id="CCD21418.1"/>
    </source>
</evidence>
<feature type="compositionally biased region" description="Basic residues" evidence="1">
    <location>
        <begin position="306"/>
        <end position="319"/>
    </location>
</feature>
<dbReference type="VEuPathDB" id="TriTrypDB:TvY486_0043200"/>
<sequence>MATEKADRIDEFVRMLANYKAADGNGYCLGDGSATVVGTNNANPDDTGTGIGTGSGGKAARLKGCSSTSTTAMDYAKGKWKSDGHATALAEALAAFDSHWTQGSGKGVSAGSGGAACPLAKAATSNAAGYTADKVTFAGMFTAKTSTGLALLFKGSKATGLADVQALITKLTQLTTLADTELQQRKFLCVPSTDTTKHTTNTTALAKAAAAIYDELQAREAAHNARKNTPKAQGKGKGTGRTTRNSIAIVHGKKSRGRKQPGAHRDEGKANSGRGAPQRRHECSTCLARLARSVLSSSNGNAHIAHSGHKKQRTRGTKM</sequence>
<reference evidence="2 3" key="1">
    <citation type="journal article" date="2012" name="Proc. Natl. Acad. Sci. U.S.A.">
        <title>Antigenic diversity is generated by distinct evolutionary mechanisms in African trypanosome species.</title>
        <authorList>
            <person name="Jackson A.P."/>
            <person name="Berry A."/>
            <person name="Aslett M."/>
            <person name="Allison H.C."/>
            <person name="Burton P."/>
            <person name="Vavrova-Anderson J."/>
            <person name="Brown R."/>
            <person name="Browne H."/>
            <person name="Corton N."/>
            <person name="Hauser H."/>
            <person name="Gamble J."/>
            <person name="Gilderthorp R."/>
            <person name="Marcello L."/>
            <person name="McQuillan J."/>
            <person name="Otto T.D."/>
            <person name="Quail M.A."/>
            <person name="Sanders M.J."/>
            <person name="van Tonder A."/>
            <person name="Ginger M.L."/>
            <person name="Field M.C."/>
            <person name="Barry J.D."/>
            <person name="Hertz-Fowler C."/>
            <person name="Berriman M."/>
        </authorList>
    </citation>
    <scope>NUCLEOTIDE SEQUENCE</scope>
    <source>
        <strain evidence="2 3">Y486</strain>
    </source>
</reference>
<evidence type="ECO:0000313" key="3">
    <source>
        <dbReference type="Proteomes" id="UP000009027"/>
    </source>
</evidence>
<dbReference type="EMBL" id="CAEX01007665">
    <property type="protein sequence ID" value="CCD21418.1"/>
    <property type="molecule type" value="Genomic_DNA"/>
</dbReference>
<feature type="region of interest" description="Disordered" evidence="1">
    <location>
        <begin position="297"/>
        <end position="319"/>
    </location>
</feature>
<gene>
    <name evidence="2" type="ORF">TvY486_0043200</name>
</gene>
<name>F9WV17_TRYVY</name>
<dbReference type="AlphaFoldDB" id="F9WV17"/>
<keyword evidence="3" id="KW-1185">Reference proteome</keyword>